<keyword evidence="2" id="KW-1185">Reference proteome</keyword>
<accession>A0A101PVW2</accession>
<protein>
    <submittedName>
        <fullName evidence="1">Uncharacterized protein</fullName>
    </submittedName>
</protein>
<sequence length="179" mass="20286">MKCDCGSKPKDVVAGNLLSGITASCGCLHRERASEANTVHGHATGYQRTRLLRIWRGMRTRCNNPEAANYKHYGGKGITHCDEWDTFTPFMEWAMANGYADGLELDRIDPDKNYTPKNCRWVTKRQNIRNRDRVWSDNLDAALVAYAKTVDVNPYEVIKEAVVQYLAEHAGYPAETEET</sequence>
<dbReference type="PROSITE" id="PS51257">
    <property type="entry name" value="PROKAR_LIPOPROTEIN"/>
    <property type="match status" value="1"/>
</dbReference>
<comment type="caution">
    <text evidence="1">The sequence shown here is derived from an EMBL/GenBank/DDBJ whole genome shotgun (WGS) entry which is preliminary data.</text>
</comment>
<reference evidence="1 2" key="1">
    <citation type="submission" date="2015-10" db="EMBL/GenBank/DDBJ databases">
        <title>Draft genome sequence of Streptomyces corchorusii DSM 40340, type strain for the species Streptomyces corchorusii.</title>
        <authorList>
            <person name="Ruckert C."/>
            <person name="Winkler A."/>
            <person name="Kalinowski J."/>
            <person name="Kampfer P."/>
            <person name="Glaeser S."/>
        </authorList>
    </citation>
    <scope>NUCLEOTIDE SEQUENCE [LARGE SCALE GENOMIC DNA]</scope>
    <source>
        <strain evidence="1 2">DSM 40340</strain>
    </source>
</reference>
<proteinExistence type="predicted"/>
<dbReference type="AlphaFoldDB" id="A0A101PVW2"/>
<gene>
    <name evidence="1" type="ORF">AQJ11_32985</name>
</gene>
<organism evidence="1 2">
    <name type="scientific">Streptomyces corchorusii</name>
    <name type="common">Streptomyces chibaensis</name>
    <dbReference type="NCBI Taxonomy" id="1903"/>
    <lineage>
        <taxon>Bacteria</taxon>
        <taxon>Bacillati</taxon>
        <taxon>Actinomycetota</taxon>
        <taxon>Actinomycetes</taxon>
        <taxon>Kitasatosporales</taxon>
        <taxon>Streptomycetaceae</taxon>
        <taxon>Streptomyces</taxon>
    </lineage>
</organism>
<dbReference type="Proteomes" id="UP000053398">
    <property type="component" value="Unassembled WGS sequence"/>
</dbReference>
<evidence type="ECO:0000313" key="1">
    <source>
        <dbReference type="EMBL" id="KUN18621.1"/>
    </source>
</evidence>
<dbReference type="EMBL" id="LMWP01000042">
    <property type="protein sequence ID" value="KUN18621.1"/>
    <property type="molecule type" value="Genomic_DNA"/>
</dbReference>
<name>A0A101PVW2_STRCK</name>
<evidence type="ECO:0000313" key="2">
    <source>
        <dbReference type="Proteomes" id="UP000053398"/>
    </source>
</evidence>